<protein>
    <submittedName>
        <fullName evidence="1">Uncharacterized protein</fullName>
    </submittedName>
</protein>
<accession>A0A451A235</accession>
<evidence type="ECO:0000313" key="1">
    <source>
        <dbReference type="EMBL" id="VFK60100.1"/>
    </source>
</evidence>
<reference evidence="1" key="1">
    <citation type="submission" date="2019-02" db="EMBL/GenBank/DDBJ databases">
        <authorList>
            <person name="Gruber-Vodicka R. H."/>
            <person name="Seah K. B. B."/>
        </authorList>
    </citation>
    <scope>NUCLEOTIDE SEQUENCE</scope>
    <source>
        <strain evidence="1">BECK_BZ126</strain>
    </source>
</reference>
<dbReference type="EMBL" id="CAADFW010000041">
    <property type="protein sequence ID" value="VFK60100.1"/>
    <property type="molecule type" value="Genomic_DNA"/>
</dbReference>
<gene>
    <name evidence="1" type="ORF">BECKTC1821F_GA0114240_10411</name>
</gene>
<sequence length="305" mass="35048">MTPKQARWSIGGINHLAASGRRWDQPRRPPTPPYVRFRIRRFKVNTAFACEFQEGSGDQASCRQPFTGCSKACRVRLTHDDPNPSGSVKRHQVSRRYIHRMFCSSLAHRMVQSSLVLFVRPFTLVRKGYYMASANFRSSISKPLDSRALWQRNGPPRVRRVTFLPYTRRIYFHTFRVTIGLWISLPPRPDVAASYELPVHRIWSLPSASFGSHLAVGTLAVRLKVPVTRVRRGLSPPSHFPGRFRLPVTSARHGVSRHAWRTTKRERRLPLPFSLDHGASFILPSFPLPPKTSRIMGFTQRRAYI</sequence>
<dbReference type="AlphaFoldDB" id="A0A451A235"/>
<name>A0A451A235_9GAMM</name>
<proteinExistence type="predicted"/>
<organism evidence="1">
    <name type="scientific">Candidatus Kentrum sp. TC</name>
    <dbReference type="NCBI Taxonomy" id="2126339"/>
    <lineage>
        <taxon>Bacteria</taxon>
        <taxon>Pseudomonadati</taxon>
        <taxon>Pseudomonadota</taxon>
        <taxon>Gammaproteobacteria</taxon>
        <taxon>Candidatus Kentrum</taxon>
    </lineage>
</organism>